<evidence type="ECO:0000313" key="4">
    <source>
        <dbReference type="Ensembl" id="ENSCCRP00015072093.1"/>
    </source>
</evidence>
<keyword evidence="2" id="KW-0732">Signal</keyword>
<dbReference type="CDD" id="cd00037">
    <property type="entry name" value="CLECT"/>
    <property type="match status" value="1"/>
</dbReference>
<evidence type="ECO:0000313" key="5">
    <source>
        <dbReference type="Proteomes" id="UP000694700"/>
    </source>
</evidence>
<feature type="chain" id="PRO_5034326403" description="C-type lectin domain-containing protein" evidence="2">
    <location>
        <begin position="22"/>
        <end position="146"/>
    </location>
</feature>
<keyword evidence="1" id="KW-1015">Disulfide bond</keyword>
<organism evidence="4 5">
    <name type="scientific">Cyprinus carpio</name>
    <name type="common">Common carp</name>
    <dbReference type="NCBI Taxonomy" id="7962"/>
    <lineage>
        <taxon>Eukaryota</taxon>
        <taxon>Metazoa</taxon>
        <taxon>Chordata</taxon>
        <taxon>Craniata</taxon>
        <taxon>Vertebrata</taxon>
        <taxon>Euteleostomi</taxon>
        <taxon>Actinopterygii</taxon>
        <taxon>Neopterygii</taxon>
        <taxon>Teleostei</taxon>
        <taxon>Ostariophysi</taxon>
        <taxon>Cypriniformes</taxon>
        <taxon>Cyprinidae</taxon>
        <taxon>Cyprininae</taxon>
        <taxon>Cyprinus</taxon>
    </lineage>
</organism>
<dbReference type="InterPro" id="IPR016187">
    <property type="entry name" value="CTDL_fold"/>
</dbReference>
<dbReference type="PANTHER" id="PTHR45784">
    <property type="entry name" value="C-TYPE LECTIN DOMAIN FAMILY 20 MEMBER A-RELATED"/>
    <property type="match status" value="1"/>
</dbReference>
<dbReference type="PANTHER" id="PTHR45784:SF3">
    <property type="entry name" value="C-TYPE LECTIN DOMAIN FAMILY 4 MEMBER K-LIKE-RELATED"/>
    <property type="match status" value="1"/>
</dbReference>
<dbReference type="InterPro" id="IPR018378">
    <property type="entry name" value="C-type_lectin_CS"/>
</dbReference>
<dbReference type="AlphaFoldDB" id="A0A8C1WW16"/>
<feature type="domain" description="C-type lectin" evidence="3">
    <location>
        <begin position="21"/>
        <end position="133"/>
    </location>
</feature>
<proteinExistence type="predicted"/>
<sequence>LGSFLSVFIIVCFACLPWCSCYRYYIINEFKNWTEAQNYCRKYYYDLATFDNKEEHDQVVQTLRSGGFTGSVWIGLYDDHRWKWSDQSSSMFRAWKSSEPNNFNGTEFCAHLPVLTAQWNDIPCSVKLRYVCGAGKKTSFALKKSL</sequence>
<dbReference type="PROSITE" id="PS00615">
    <property type="entry name" value="C_TYPE_LECTIN_1"/>
    <property type="match status" value="1"/>
</dbReference>
<dbReference type="PROSITE" id="PS50041">
    <property type="entry name" value="C_TYPE_LECTIN_2"/>
    <property type="match status" value="1"/>
</dbReference>
<name>A0A8C1WW16_CYPCA</name>
<dbReference type="SUPFAM" id="SSF56436">
    <property type="entry name" value="C-type lectin-like"/>
    <property type="match status" value="1"/>
</dbReference>
<dbReference type="InterPro" id="IPR016186">
    <property type="entry name" value="C-type_lectin-like/link_sf"/>
</dbReference>
<dbReference type="SMART" id="SM00034">
    <property type="entry name" value="CLECT"/>
    <property type="match status" value="1"/>
</dbReference>
<protein>
    <recommendedName>
        <fullName evidence="3">C-type lectin domain-containing protein</fullName>
    </recommendedName>
</protein>
<feature type="signal peptide" evidence="2">
    <location>
        <begin position="1"/>
        <end position="21"/>
    </location>
</feature>
<reference evidence="4" key="1">
    <citation type="submission" date="2025-08" db="UniProtKB">
        <authorList>
            <consortium name="Ensembl"/>
        </authorList>
    </citation>
    <scope>IDENTIFICATION</scope>
</reference>
<dbReference type="Pfam" id="PF00059">
    <property type="entry name" value="Lectin_C"/>
    <property type="match status" value="1"/>
</dbReference>
<evidence type="ECO:0000259" key="3">
    <source>
        <dbReference type="PROSITE" id="PS50041"/>
    </source>
</evidence>
<evidence type="ECO:0000256" key="2">
    <source>
        <dbReference type="SAM" id="SignalP"/>
    </source>
</evidence>
<dbReference type="Proteomes" id="UP000694700">
    <property type="component" value="Unplaced"/>
</dbReference>
<dbReference type="InterPro" id="IPR001304">
    <property type="entry name" value="C-type_lectin-like"/>
</dbReference>
<dbReference type="Gene3D" id="3.10.100.10">
    <property type="entry name" value="Mannose-Binding Protein A, subunit A"/>
    <property type="match status" value="1"/>
</dbReference>
<dbReference type="Ensembl" id="ENSCCRT00015074440.1">
    <property type="protein sequence ID" value="ENSCCRP00015072093.1"/>
    <property type="gene ID" value="ENSCCRG00015029196.1"/>
</dbReference>
<accession>A0A8C1WW16</accession>
<evidence type="ECO:0000256" key="1">
    <source>
        <dbReference type="ARBA" id="ARBA00023157"/>
    </source>
</evidence>